<evidence type="ECO:0000313" key="4">
    <source>
        <dbReference type="Proteomes" id="UP000192578"/>
    </source>
</evidence>
<evidence type="ECO:0000256" key="1">
    <source>
        <dbReference type="SAM" id="Coils"/>
    </source>
</evidence>
<keyword evidence="1" id="KW-0175">Coiled coil</keyword>
<feature type="compositionally biased region" description="Basic residues" evidence="2">
    <location>
        <begin position="589"/>
        <end position="604"/>
    </location>
</feature>
<dbReference type="SMART" id="SM00368">
    <property type="entry name" value="LRR_RI"/>
    <property type="match status" value="5"/>
</dbReference>
<comment type="caution">
    <text evidence="3">The sequence shown here is derived from an EMBL/GenBank/DDBJ whole genome shotgun (WGS) entry which is preliminary data.</text>
</comment>
<feature type="region of interest" description="Disordered" evidence="2">
    <location>
        <begin position="165"/>
        <end position="286"/>
    </location>
</feature>
<evidence type="ECO:0000256" key="2">
    <source>
        <dbReference type="SAM" id="MobiDB-lite"/>
    </source>
</evidence>
<sequence>MNRFLGPSGFHYGVKPDRNLQKDKLLRQLRQRFPHLSLYPHPAYNEPWLSPKHPPSAYAQVPYFPPGLQFPYVLLKGPSSKRARHVHYPLGIFQLRPWRFDMPLFNLRLTRRMRQGRFHNVFHHGKGGGAGRSIGGNLRNQLSLSQLAEVLSYRKSANAKLREHLWSDSSSGGQKGQGGWLLNRPEHVPFELEQTSAVVGKKRRAERTVDSDEEESPVVELKKGGRSGKSSPGSKSHDGKSVMTKHSKSSSGKPPANHPIKGSLKRTSNGNRIKSDLSQAGSDCEPAVQVAEETAIKNKVANNNRAEREALETIARNKKRKRRLEKERLRAEKEKRLAEQQYLKNLLIKSLKKSRTSREPVLKRTHSQKRRALYRKYRKTEKFTPEEEVEMSRHKEYLHRRALNLIKRRSTKHPKPFPFGNMPPKFQTTPGAENRFFWSEEGPELRNKANRDKSNIFRRHSEEILKGVTENEAVSDAPRHHPAVKQKEGKEGQTVASKKTPPPINMTTKLQVNTVASVADVRNSKLLTTSRGTVAEARSASPSALAHKASLNRIEEKKRTKPVANATPAAGKLQTTLSKIEPTEETKSKKPKRPKHLRKMRCQHSKTQDAIIHGIEEKAPPIRYPETFLEAREELMQLREKAWRMSVHRHARKLEERQAQLQLDRAEREKEVKKITYPIIEKPARKGPCNNASHLSVSTLPANTTVAHPKQLVQSLSMEPGAMVVPEGSKPFSWPKNRREAFRAYFAKHLLRLKATLVFKHRLAHANKDPLFDRWGRLLKTEIPLFDARNPYLVKIIRNLMRTKMGFRFKYETRAEEFLTNFPFVEYQTYRKFPVQRMSMHDRMKHYIRIKKLYRGQRLFKMQTPLRWYKSIKKNSLETPFDFQLYSDALEKFKRLSKNQNEHEKNEDDPGESYHQFGLYEVVCDHLKVPPFKSFQDQLANVIAGESHTIQLANANLTDAQIRPIAMSIMLSELVDHLDVSGNLLGPLGGRYIAGICGHTGNLTELNACNLQFDATGAELFYKCLRRPYCRITKLWLSNCDFGAECAKYIAGIIMENKSLVILDVSKNKLANVGNNDMIGLAIAENTVIRDLDLSHNGFSEKASLLIFTGATANTCLEVLNFSHNHVGENGCKGVMKMLEASDHIRSLNLEHCFLTDLGLKRVGMGIEKNLGSIERLILRDNPISGVGANYILKAAATKEKLKHVDLSLCPVDAAFVAAVTKVVAEREETFIDHTGDKPSQPLLPKYEIDFEAIALEKAKADVAKKAKKKK</sequence>
<name>A0A1W0WLD6_HYPEX</name>
<accession>A0A1W0WLD6</accession>
<proteinExistence type="predicted"/>
<dbReference type="Proteomes" id="UP000192578">
    <property type="component" value="Unassembled WGS sequence"/>
</dbReference>
<evidence type="ECO:0000313" key="3">
    <source>
        <dbReference type="EMBL" id="OQV16018.1"/>
    </source>
</evidence>
<feature type="compositionally biased region" description="Polar residues" evidence="2">
    <location>
        <begin position="265"/>
        <end position="281"/>
    </location>
</feature>
<feature type="coiled-coil region" evidence="1">
    <location>
        <begin position="307"/>
        <end position="341"/>
    </location>
</feature>
<dbReference type="AlphaFoldDB" id="A0A1W0WLD6"/>
<dbReference type="PANTHER" id="PTHR24114:SF31">
    <property type="entry name" value="NLR FAMILY MEMBER X1"/>
    <property type="match status" value="1"/>
</dbReference>
<dbReference type="Gene3D" id="3.80.10.10">
    <property type="entry name" value="Ribonuclease Inhibitor"/>
    <property type="match status" value="2"/>
</dbReference>
<dbReference type="EMBL" id="MTYJ01000079">
    <property type="protein sequence ID" value="OQV16018.1"/>
    <property type="molecule type" value="Genomic_DNA"/>
</dbReference>
<dbReference type="SUPFAM" id="SSF52047">
    <property type="entry name" value="RNI-like"/>
    <property type="match status" value="1"/>
</dbReference>
<dbReference type="OrthoDB" id="120976at2759"/>
<gene>
    <name evidence="3" type="ORF">BV898_09790</name>
</gene>
<dbReference type="InterPro" id="IPR001611">
    <property type="entry name" value="Leu-rich_rpt"/>
</dbReference>
<keyword evidence="4" id="KW-1185">Reference proteome</keyword>
<organism evidence="3 4">
    <name type="scientific">Hypsibius exemplaris</name>
    <name type="common">Freshwater tardigrade</name>
    <dbReference type="NCBI Taxonomy" id="2072580"/>
    <lineage>
        <taxon>Eukaryota</taxon>
        <taxon>Metazoa</taxon>
        <taxon>Ecdysozoa</taxon>
        <taxon>Tardigrada</taxon>
        <taxon>Eutardigrada</taxon>
        <taxon>Parachela</taxon>
        <taxon>Hypsibioidea</taxon>
        <taxon>Hypsibiidae</taxon>
        <taxon>Hypsibius</taxon>
    </lineage>
</organism>
<feature type="region of interest" description="Disordered" evidence="2">
    <location>
        <begin position="470"/>
        <end position="506"/>
    </location>
</feature>
<dbReference type="PANTHER" id="PTHR24114">
    <property type="entry name" value="LEUCINE RICH REPEAT FAMILY PROTEIN"/>
    <property type="match status" value="1"/>
</dbReference>
<dbReference type="InterPro" id="IPR052394">
    <property type="entry name" value="LRR-containing"/>
</dbReference>
<dbReference type="Pfam" id="PF13516">
    <property type="entry name" value="LRR_6"/>
    <property type="match status" value="1"/>
</dbReference>
<feature type="region of interest" description="Disordered" evidence="2">
    <location>
        <begin position="532"/>
        <end position="607"/>
    </location>
</feature>
<dbReference type="InterPro" id="IPR032675">
    <property type="entry name" value="LRR_dom_sf"/>
</dbReference>
<reference evidence="4" key="1">
    <citation type="submission" date="2017-01" db="EMBL/GenBank/DDBJ databases">
        <title>Comparative genomics of anhydrobiosis in the tardigrade Hypsibius dujardini.</title>
        <authorList>
            <person name="Yoshida Y."/>
            <person name="Koutsovoulos G."/>
            <person name="Laetsch D."/>
            <person name="Stevens L."/>
            <person name="Kumar S."/>
            <person name="Horikawa D."/>
            <person name="Ishino K."/>
            <person name="Komine S."/>
            <person name="Tomita M."/>
            <person name="Blaxter M."/>
            <person name="Arakawa K."/>
        </authorList>
    </citation>
    <scope>NUCLEOTIDE SEQUENCE [LARGE SCALE GENOMIC DNA]</scope>
    <source>
        <strain evidence="4">Z151</strain>
    </source>
</reference>
<protein>
    <submittedName>
        <fullName evidence="3">Uncharacterized protein</fullName>
    </submittedName>
</protein>